<feature type="compositionally biased region" description="Polar residues" evidence="3">
    <location>
        <begin position="16"/>
        <end position="33"/>
    </location>
</feature>
<protein>
    <recommendedName>
        <fullName evidence="6">Intraflagellar transport 88</fullName>
    </recommendedName>
</protein>
<evidence type="ECO:0000256" key="1">
    <source>
        <dbReference type="PROSITE-ProRule" id="PRU00339"/>
    </source>
</evidence>
<dbReference type="GO" id="GO:0036064">
    <property type="term" value="C:ciliary basal body"/>
    <property type="evidence" value="ECO:0007669"/>
    <property type="project" value="TreeGrafter"/>
</dbReference>
<keyword evidence="2" id="KW-0175">Coiled coil</keyword>
<dbReference type="GO" id="GO:1905515">
    <property type="term" value="P:non-motile cilium assembly"/>
    <property type="evidence" value="ECO:0007669"/>
    <property type="project" value="TreeGrafter"/>
</dbReference>
<sequence length="834" mass="95151">MDDEDLYGGYNDDDSPFNTDNLTYDSQFQQAVAKTSAGRRPPPTSMRGLQTTGFNKQPVQIGKPGVPGTAMRRGTASGTGGRPMTAVVGAGFNSSKNMVAGIDPSSSITITLEPKIETEEEKIKNLEKNVSQLAEESCFAAEDNDKLAAMEKAKEAYKKERLILKQREEKNLTDQANTELTGFILLNVACQYANANNFAESLNIYNILTKNKIFQLTGRLKTNIGNIYYEQKQYLKAIKMYRMALDQIPITNQELKLQIHRNIALSFVKMGQFADAATNYEIIFKDRPDLKTGFNLLLCYYALGDRNRMKQCFLELLKIPMKIPDDDDYQAHPTDQQANLVLEVTRDDKLRRYERKKKRQIDHCIVTAVKLIAPAIESDFATGYEFCIEQVKLSEYKDLAHDLDIQKAIVYLKAKNFNMAIETLKDFEKRDVKVASSAATNLSFLYFLENDFQNAHKYADLSLKADKYNPAALTNKGNCFFAEKEYERAKHYYEDALKIDASCVEALYNLGLAYGKIGLYEQALDQFFKLHAMQRSNTQIYAKIAEINSKKSDYDQAENWYMQALRAHPKDSELLKCIGNIYDEQGDRSQAFQYYHDAYRFDPSNLQTIEWLGTYYIDSQYPEKAVEYFEKAALGRPHQVKWHLMVASCYRKSGNYAAALEKYKQIHYRFPENTECIKFLVRICSDLGYTQEAQDYATKLKKAEKMIEVKQARISSSDKRKSIIKGRKSIFEGRKISADSQAKKSIDQDVPLLQHQESKESVTRMSSSRGGSGKKNIDLNTDDTTILENRDEEAQNVQHQDFLGHVPRPQTSKVRKNPNPVTTFDVDAADLLPD</sequence>
<comment type="caution">
    <text evidence="4">The sequence shown here is derived from an EMBL/GenBank/DDBJ whole genome shotgun (WGS) entry which is preliminary data.</text>
</comment>
<dbReference type="Pfam" id="PF13432">
    <property type="entry name" value="TPR_16"/>
    <property type="match status" value="1"/>
</dbReference>
<dbReference type="SMART" id="SM00028">
    <property type="entry name" value="TPR"/>
    <property type="match status" value="8"/>
</dbReference>
<dbReference type="Proteomes" id="UP000663879">
    <property type="component" value="Unassembled WGS sequence"/>
</dbReference>
<dbReference type="AlphaFoldDB" id="A0A814AVK5"/>
<feature type="compositionally biased region" description="Polar residues" evidence="3">
    <location>
        <begin position="47"/>
        <end position="58"/>
    </location>
</feature>
<name>A0A814AVK5_9BILA</name>
<feature type="repeat" description="TPR" evidence="1">
    <location>
        <begin position="218"/>
        <end position="251"/>
    </location>
</feature>
<evidence type="ECO:0000256" key="2">
    <source>
        <dbReference type="SAM" id="Coils"/>
    </source>
</evidence>
<dbReference type="GO" id="GO:0019894">
    <property type="term" value="F:kinesin binding"/>
    <property type="evidence" value="ECO:0007669"/>
    <property type="project" value="TreeGrafter"/>
</dbReference>
<feature type="repeat" description="TPR" evidence="1">
    <location>
        <begin position="538"/>
        <end position="571"/>
    </location>
</feature>
<reference evidence="4" key="1">
    <citation type="submission" date="2021-02" db="EMBL/GenBank/DDBJ databases">
        <authorList>
            <person name="Nowell W R."/>
        </authorList>
    </citation>
    <scope>NUCLEOTIDE SEQUENCE</scope>
    <source>
        <strain evidence="4">Ploen Becks lab</strain>
    </source>
</reference>
<dbReference type="Pfam" id="PF13181">
    <property type="entry name" value="TPR_8"/>
    <property type="match status" value="3"/>
</dbReference>
<dbReference type="InterPro" id="IPR011990">
    <property type="entry name" value="TPR-like_helical_dom_sf"/>
</dbReference>
<feature type="region of interest" description="Disordered" evidence="3">
    <location>
        <begin position="1"/>
        <end position="82"/>
    </location>
</feature>
<evidence type="ECO:0000256" key="3">
    <source>
        <dbReference type="SAM" id="MobiDB-lite"/>
    </source>
</evidence>
<dbReference type="Gene3D" id="1.25.40.10">
    <property type="entry name" value="Tetratricopeptide repeat domain"/>
    <property type="match status" value="2"/>
</dbReference>
<dbReference type="OrthoDB" id="1926212at2759"/>
<evidence type="ECO:0000313" key="5">
    <source>
        <dbReference type="Proteomes" id="UP000663879"/>
    </source>
</evidence>
<accession>A0A814AVK5</accession>
<dbReference type="PANTHER" id="PTHR44117:SF1">
    <property type="entry name" value="INTRAFLAGELLAR TRANSPORT PROTEIN 88 HOMOLOG"/>
    <property type="match status" value="1"/>
</dbReference>
<dbReference type="PROSITE" id="PS50005">
    <property type="entry name" value="TPR"/>
    <property type="match status" value="5"/>
</dbReference>
<evidence type="ECO:0000313" key="4">
    <source>
        <dbReference type="EMBL" id="CAF0918233.1"/>
    </source>
</evidence>
<dbReference type="SUPFAM" id="SSF48452">
    <property type="entry name" value="TPR-like"/>
    <property type="match status" value="2"/>
</dbReference>
<feature type="repeat" description="TPR" evidence="1">
    <location>
        <begin position="504"/>
        <end position="537"/>
    </location>
</feature>
<gene>
    <name evidence="4" type="ORF">OXX778_LOCUS12261</name>
</gene>
<keyword evidence="5" id="KW-1185">Reference proteome</keyword>
<keyword evidence="1" id="KW-0802">TPR repeat</keyword>
<dbReference type="EMBL" id="CAJNOC010002195">
    <property type="protein sequence ID" value="CAF0918233.1"/>
    <property type="molecule type" value="Genomic_DNA"/>
</dbReference>
<proteinExistence type="predicted"/>
<evidence type="ECO:0008006" key="6">
    <source>
        <dbReference type="Google" id="ProtNLM"/>
    </source>
</evidence>
<feature type="repeat" description="TPR" evidence="1">
    <location>
        <begin position="470"/>
        <end position="503"/>
    </location>
</feature>
<dbReference type="InterPro" id="IPR019734">
    <property type="entry name" value="TPR_rpt"/>
</dbReference>
<dbReference type="GO" id="GO:0097730">
    <property type="term" value="C:non-motile cilium"/>
    <property type="evidence" value="ECO:0007669"/>
    <property type="project" value="TreeGrafter"/>
</dbReference>
<organism evidence="4 5">
    <name type="scientific">Brachionus calyciflorus</name>
    <dbReference type="NCBI Taxonomy" id="104777"/>
    <lineage>
        <taxon>Eukaryota</taxon>
        <taxon>Metazoa</taxon>
        <taxon>Spiralia</taxon>
        <taxon>Gnathifera</taxon>
        <taxon>Rotifera</taxon>
        <taxon>Eurotatoria</taxon>
        <taxon>Monogononta</taxon>
        <taxon>Pseudotrocha</taxon>
        <taxon>Ploima</taxon>
        <taxon>Brachionidae</taxon>
        <taxon>Brachionus</taxon>
    </lineage>
</organism>
<dbReference type="Pfam" id="PF00515">
    <property type="entry name" value="TPR_1"/>
    <property type="match status" value="1"/>
</dbReference>
<dbReference type="PANTHER" id="PTHR44117">
    <property type="entry name" value="INTRAFLAGELLAR TRANSPORT PROTEIN 88 HOMOLOG"/>
    <property type="match status" value="1"/>
</dbReference>
<dbReference type="GO" id="GO:0097546">
    <property type="term" value="C:ciliary base"/>
    <property type="evidence" value="ECO:0007669"/>
    <property type="project" value="TreeGrafter"/>
</dbReference>
<dbReference type="GO" id="GO:0005814">
    <property type="term" value="C:centriole"/>
    <property type="evidence" value="ECO:0007669"/>
    <property type="project" value="TreeGrafter"/>
</dbReference>
<feature type="coiled-coil region" evidence="2">
    <location>
        <begin position="116"/>
        <end position="170"/>
    </location>
</feature>
<feature type="compositionally biased region" description="Polar residues" evidence="3">
    <location>
        <begin position="778"/>
        <end position="787"/>
    </location>
</feature>
<feature type="region of interest" description="Disordered" evidence="3">
    <location>
        <begin position="742"/>
        <end position="834"/>
    </location>
</feature>
<feature type="repeat" description="TPR" evidence="1">
    <location>
        <begin position="572"/>
        <end position="605"/>
    </location>
</feature>
<dbReference type="GO" id="GO:0042073">
    <property type="term" value="P:intraciliary transport"/>
    <property type="evidence" value="ECO:0007669"/>
    <property type="project" value="TreeGrafter"/>
</dbReference>
<feature type="compositionally biased region" description="Acidic residues" evidence="3">
    <location>
        <begin position="1"/>
        <end position="15"/>
    </location>
</feature>